<dbReference type="InterPro" id="IPR010177">
    <property type="entry name" value="Paired_CXXCH_1"/>
</dbReference>
<gene>
    <name evidence="3" type="ORF">ICJ83_08730</name>
</gene>
<evidence type="ECO:0000313" key="3">
    <source>
        <dbReference type="EMBL" id="MBD0832216.1"/>
    </source>
</evidence>
<dbReference type="AlphaFoldDB" id="A0A8J6UGM2"/>
<dbReference type="SUPFAM" id="SSF48695">
    <property type="entry name" value="Multiheme cytochromes"/>
    <property type="match status" value="1"/>
</dbReference>
<accession>A0A8J6UGM2</accession>
<keyword evidence="4" id="KW-1185">Reference proteome</keyword>
<evidence type="ECO:0000259" key="2">
    <source>
        <dbReference type="Pfam" id="PF09699"/>
    </source>
</evidence>
<proteinExistence type="predicted"/>
<dbReference type="PANTHER" id="PTHR35038">
    <property type="entry name" value="DISSIMILATORY SULFITE REDUCTASE SIRA"/>
    <property type="match status" value="1"/>
</dbReference>
<dbReference type="PANTHER" id="PTHR35038:SF8">
    <property type="entry name" value="C-TYPE POLYHEME CYTOCHROME OMCC"/>
    <property type="match status" value="1"/>
</dbReference>
<dbReference type="Gene3D" id="1.10.287.3080">
    <property type="match status" value="1"/>
</dbReference>
<dbReference type="Pfam" id="PF09699">
    <property type="entry name" value="Paired_CXXCH_1"/>
    <property type="match status" value="1"/>
</dbReference>
<dbReference type="Proteomes" id="UP000600588">
    <property type="component" value="Unassembled WGS sequence"/>
</dbReference>
<organism evidence="3 4">
    <name type="scientific">Aestuariibaculum sediminum</name>
    <dbReference type="NCBI Taxonomy" id="2770637"/>
    <lineage>
        <taxon>Bacteria</taxon>
        <taxon>Pseudomonadati</taxon>
        <taxon>Bacteroidota</taxon>
        <taxon>Flavobacteriia</taxon>
        <taxon>Flavobacteriales</taxon>
        <taxon>Flavobacteriaceae</taxon>
    </lineage>
</organism>
<keyword evidence="1" id="KW-0732">Signal</keyword>
<evidence type="ECO:0000256" key="1">
    <source>
        <dbReference type="ARBA" id="ARBA00022729"/>
    </source>
</evidence>
<dbReference type="EMBL" id="JACVXB010000003">
    <property type="protein sequence ID" value="MBD0832216.1"/>
    <property type="molecule type" value="Genomic_DNA"/>
</dbReference>
<dbReference type="Gene3D" id="1.10.720.180">
    <property type="match status" value="1"/>
</dbReference>
<feature type="domain" description="Doubled CXXCH motif" evidence="2">
    <location>
        <begin position="111"/>
        <end position="155"/>
    </location>
</feature>
<name>A0A8J6UGM2_9FLAO</name>
<protein>
    <submittedName>
        <fullName evidence="3">Cytochrome C</fullName>
    </submittedName>
</protein>
<reference evidence="3 4" key="1">
    <citation type="submission" date="2020-09" db="EMBL/GenBank/DDBJ databases">
        <title>TT11 complete genome.</title>
        <authorList>
            <person name="Wu Z."/>
        </authorList>
    </citation>
    <scope>NUCLEOTIDE SEQUENCE [LARGE SCALE GENOMIC DNA]</scope>
    <source>
        <strain evidence="3 4">TT11</strain>
    </source>
</reference>
<comment type="caution">
    <text evidence="3">The sequence shown here is derived from an EMBL/GenBank/DDBJ whole genome shotgun (WGS) entry which is preliminary data.</text>
</comment>
<dbReference type="InterPro" id="IPR036280">
    <property type="entry name" value="Multihaem_cyt_sf"/>
</dbReference>
<sequence length="208" mass="23769">MMSSSLFVNRSLCLIVFCMVFFSCKHEDKYHGVMEKIEAEGEHYQGVSLSSENYLEGVDTILISEGGHTFLIPERKNQIKLYACTECHSKPLAEMQEGDIKKAHWDIKIVHANEKAMNCVTCHNPSNMDELRSVTGMSIDFDNSYNLCSQCHSKQFEDWKGGAHGKRIGGWAPPRASMTCVNCHNPHQPHFESRWPARFNTQKVKERE</sequence>
<dbReference type="InterPro" id="IPR051829">
    <property type="entry name" value="Multiheme_Cytochr_ET"/>
</dbReference>
<evidence type="ECO:0000313" key="4">
    <source>
        <dbReference type="Proteomes" id="UP000600588"/>
    </source>
</evidence>